<dbReference type="OrthoDB" id="5232891at2759"/>
<sequence length="467" mass="52687">MSFQYPISPISSDDSLSPASTTSRNSRRSLISMANNLKPTRQKLGKYFTKSRYSAPAGEFKDWSANDMSSVIKTASLQMGSWGNPEVPISPVIQDTRYKPSLVTIDHELRYEPKHEQKFELHYVPEPFIFDSFLAPPREAPPPPPQHTPPPPPPMFQPERLSSPPMPKPERIPPPPPIPQFELPAEIPSTMEPPQHRIRRAPSATRPRPVSGVRRRAKTPVHKIGQLEMAAAKKRQETIINRQSSVRTIARQYRALIEETDIPEVPPIPVVHRKPLPATASPHLHEFDNNYGFIPRQSISEPRGAGLLEEPRPRYELAPSPSPVSDTDTLVSLPDESMYVKPLEFSSPPTPPSEEDDWEDDDYIKSPDTEALRFQIGFEMLTRELSTAFADHSSRAGRDASGLQIWVMIEAYERLRDQISAMETRDPELQNARAMFDSWLGALRSIQRSIADEGAESESEYGDEEGR</sequence>
<comment type="caution">
    <text evidence="2">The sequence shown here is derived from an EMBL/GenBank/DDBJ whole genome shotgun (WGS) entry which is preliminary data.</text>
</comment>
<name>A0A179G9E0_METCM</name>
<dbReference type="EMBL" id="LSBJ02000001">
    <property type="protein sequence ID" value="OAQ74138.1"/>
    <property type="molecule type" value="Genomic_DNA"/>
</dbReference>
<evidence type="ECO:0000256" key="1">
    <source>
        <dbReference type="SAM" id="MobiDB-lite"/>
    </source>
</evidence>
<gene>
    <name evidence="2" type="ORF">VFPPC_01705</name>
</gene>
<feature type="compositionally biased region" description="Pro residues" evidence="1">
    <location>
        <begin position="164"/>
        <end position="179"/>
    </location>
</feature>
<evidence type="ECO:0000313" key="2">
    <source>
        <dbReference type="EMBL" id="OAQ74138.1"/>
    </source>
</evidence>
<evidence type="ECO:0000313" key="3">
    <source>
        <dbReference type="Proteomes" id="UP000078397"/>
    </source>
</evidence>
<dbReference type="GeneID" id="28845476"/>
<feature type="region of interest" description="Disordered" evidence="1">
    <location>
        <begin position="134"/>
        <end position="220"/>
    </location>
</feature>
<organism evidence="2 3">
    <name type="scientific">Pochonia chlamydosporia 170</name>
    <dbReference type="NCBI Taxonomy" id="1380566"/>
    <lineage>
        <taxon>Eukaryota</taxon>
        <taxon>Fungi</taxon>
        <taxon>Dikarya</taxon>
        <taxon>Ascomycota</taxon>
        <taxon>Pezizomycotina</taxon>
        <taxon>Sordariomycetes</taxon>
        <taxon>Hypocreomycetidae</taxon>
        <taxon>Hypocreales</taxon>
        <taxon>Clavicipitaceae</taxon>
        <taxon>Pochonia</taxon>
    </lineage>
</organism>
<feature type="region of interest" description="Disordered" evidence="1">
    <location>
        <begin position="341"/>
        <end position="360"/>
    </location>
</feature>
<dbReference type="RefSeq" id="XP_018150221.1">
    <property type="nucleotide sequence ID" value="XM_018281482.1"/>
</dbReference>
<dbReference type="Proteomes" id="UP000078397">
    <property type="component" value="Unassembled WGS sequence"/>
</dbReference>
<reference evidence="2 3" key="1">
    <citation type="journal article" date="2016" name="PLoS Pathog.">
        <title>Biosynthesis of antibiotic leucinostatins in bio-control fungus Purpureocillium lilacinum and their inhibition on phytophthora revealed by genome mining.</title>
        <authorList>
            <person name="Wang G."/>
            <person name="Liu Z."/>
            <person name="Lin R."/>
            <person name="Li E."/>
            <person name="Mao Z."/>
            <person name="Ling J."/>
            <person name="Yang Y."/>
            <person name="Yin W.B."/>
            <person name="Xie B."/>
        </authorList>
    </citation>
    <scope>NUCLEOTIDE SEQUENCE [LARGE SCALE GENOMIC DNA]</scope>
    <source>
        <strain evidence="2">170</strain>
    </source>
</reference>
<keyword evidence="3" id="KW-1185">Reference proteome</keyword>
<feature type="compositionally biased region" description="Low complexity" evidence="1">
    <location>
        <begin position="7"/>
        <end position="23"/>
    </location>
</feature>
<dbReference type="STRING" id="1380566.A0A179G9E0"/>
<dbReference type="KEGG" id="pchm:VFPPC_01705"/>
<proteinExistence type="predicted"/>
<protein>
    <submittedName>
        <fullName evidence="2">C6 transcription factor</fullName>
    </submittedName>
</protein>
<dbReference type="AlphaFoldDB" id="A0A179G9E0"/>
<feature type="region of interest" description="Disordered" evidence="1">
    <location>
        <begin position="1"/>
        <end position="30"/>
    </location>
</feature>
<accession>A0A179G9E0</accession>
<feature type="compositionally biased region" description="Pro residues" evidence="1">
    <location>
        <begin position="138"/>
        <end position="156"/>
    </location>
</feature>